<comment type="caution">
    <text evidence="1">The sequence shown here is derived from an EMBL/GenBank/DDBJ whole genome shotgun (WGS) entry which is preliminary data.</text>
</comment>
<organism evidence="1 2">
    <name type="scientific">[Clostridium] clostridioforme 90A8</name>
    <dbReference type="NCBI Taxonomy" id="999408"/>
    <lineage>
        <taxon>Bacteria</taxon>
        <taxon>Bacillati</taxon>
        <taxon>Bacillota</taxon>
        <taxon>Clostridia</taxon>
        <taxon>Lachnospirales</taxon>
        <taxon>Lachnospiraceae</taxon>
        <taxon>Enterocloster</taxon>
    </lineage>
</organism>
<gene>
    <name evidence="1" type="ORF">HMPREF1090_00791</name>
</gene>
<dbReference type="EMBL" id="AGYR01000005">
    <property type="protein sequence ID" value="ENZ19404.1"/>
    <property type="molecule type" value="Genomic_DNA"/>
</dbReference>
<proteinExistence type="predicted"/>
<sequence length="300" mass="34790">MDKDLTFDDIFKYKSVSFKIAGVEYDIMKKEDVEKIPCLSVTANVFGKNYGIDYILRKNAIHIYKSNGDYELAGTCIRKSNEITLAGYGTQGEDEIERERHYKENRQKKELRQKTMVEINNNITVDDMAKFPNLPFELRWVLNLQHTNGIAWFSLNKNNQYIALSAINYINDIFQQADSYLPDGNDFYICTENIYFDYIKPILLDSLPATYVECTPYTATRKKSKYPMVLHFSEVEGEPIFLNRSSYGSIFFMSDGNIGKADITIGYSTIQLRLVGISLIVRRVDKLINNNYQNIFNYEI</sequence>
<name>A0A0E2HG84_9FIRM</name>
<accession>A0A0E2HG84</accession>
<dbReference type="RefSeq" id="WP_002594416.1">
    <property type="nucleotide sequence ID" value="NZ_KB850987.1"/>
</dbReference>
<dbReference type="PATRIC" id="fig|999408.3.peg.842"/>
<evidence type="ECO:0000313" key="2">
    <source>
        <dbReference type="Proteomes" id="UP000013085"/>
    </source>
</evidence>
<protein>
    <submittedName>
        <fullName evidence="1">Uncharacterized protein</fullName>
    </submittedName>
</protein>
<dbReference type="AlphaFoldDB" id="A0A0E2HG84"/>
<dbReference type="HOGENOM" id="CLU_926773_0_0_9"/>
<dbReference type="Proteomes" id="UP000013085">
    <property type="component" value="Unassembled WGS sequence"/>
</dbReference>
<evidence type="ECO:0000313" key="1">
    <source>
        <dbReference type="EMBL" id="ENZ19404.1"/>
    </source>
</evidence>
<reference evidence="1 2" key="1">
    <citation type="submission" date="2013-01" db="EMBL/GenBank/DDBJ databases">
        <title>The Genome Sequence of Clostridium clostridioforme 90A8.</title>
        <authorList>
            <consortium name="The Broad Institute Genome Sequencing Platform"/>
            <person name="Earl A."/>
            <person name="Ward D."/>
            <person name="Feldgarden M."/>
            <person name="Gevers D."/>
            <person name="Courvalin P."/>
            <person name="Lambert T."/>
            <person name="Walker B."/>
            <person name="Young S.K."/>
            <person name="Zeng Q."/>
            <person name="Gargeya S."/>
            <person name="Fitzgerald M."/>
            <person name="Haas B."/>
            <person name="Abouelleil A."/>
            <person name="Alvarado L."/>
            <person name="Arachchi H.M."/>
            <person name="Berlin A.M."/>
            <person name="Chapman S.B."/>
            <person name="Dewar J."/>
            <person name="Goldberg J."/>
            <person name="Griggs A."/>
            <person name="Gujja S."/>
            <person name="Hansen M."/>
            <person name="Howarth C."/>
            <person name="Imamovic A."/>
            <person name="Larimer J."/>
            <person name="McCowan C."/>
            <person name="Murphy C."/>
            <person name="Neiman D."/>
            <person name="Pearson M."/>
            <person name="Priest M."/>
            <person name="Roberts A."/>
            <person name="Saif S."/>
            <person name="Shea T."/>
            <person name="Sisk P."/>
            <person name="Sykes S."/>
            <person name="Wortman J."/>
            <person name="Nusbaum C."/>
            <person name="Birren B."/>
        </authorList>
    </citation>
    <scope>NUCLEOTIDE SEQUENCE [LARGE SCALE GENOMIC DNA]</scope>
    <source>
        <strain evidence="1 2">90A8</strain>
    </source>
</reference>